<dbReference type="PROSITE" id="PS51837">
    <property type="entry name" value="LITAF"/>
    <property type="match status" value="1"/>
</dbReference>
<evidence type="ECO:0000313" key="4">
    <source>
        <dbReference type="Proteomes" id="UP001642483"/>
    </source>
</evidence>
<proteinExistence type="predicted"/>
<feature type="transmembrane region" description="Helical" evidence="1">
    <location>
        <begin position="73"/>
        <end position="94"/>
    </location>
</feature>
<dbReference type="SMART" id="SM00714">
    <property type="entry name" value="LITAF"/>
    <property type="match status" value="1"/>
</dbReference>
<gene>
    <name evidence="3" type="ORF">CVLEPA_LOCUS23294</name>
</gene>
<dbReference type="EMBL" id="CAWYQH010000119">
    <property type="protein sequence ID" value="CAK8690710.1"/>
    <property type="molecule type" value="Genomic_DNA"/>
</dbReference>
<evidence type="ECO:0000313" key="3">
    <source>
        <dbReference type="EMBL" id="CAK8690710.1"/>
    </source>
</evidence>
<keyword evidence="1" id="KW-1133">Transmembrane helix</keyword>
<keyword evidence="1" id="KW-0472">Membrane</keyword>
<dbReference type="InterPro" id="IPR006629">
    <property type="entry name" value="LITAF"/>
</dbReference>
<comment type="caution">
    <text evidence="3">The sequence shown here is derived from an EMBL/GenBank/DDBJ whole genome shotgun (WGS) entry which is preliminary data.</text>
</comment>
<evidence type="ECO:0000256" key="1">
    <source>
        <dbReference type="SAM" id="Phobius"/>
    </source>
</evidence>
<keyword evidence="1" id="KW-0812">Transmembrane</keyword>
<dbReference type="Pfam" id="PF10601">
    <property type="entry name" value="zf-LITAF-like"/>
    <property type="match status" value="1"/>
</dbReference>
<dbReference type="Proteomes" id="UP001642483">
    <property type="component" value="Unassembled WGS sequence"/>
</dbReference>
<reference evidence="3 4" key="1">
    <citation type="submission" date="2024-02" db="EMBL/GenBank/DDBJ databases">
        <authorList>
            <person name="Daric V."/>
            <person name="Darras S."/>
        </authorList>
    </citation>
    <scope>NUCLEOTIDE SEQUENCE [LARGE SCALE GENOMIC DNA]</scope>
</reference>
<sequence length="118" mass="13679">MGFSKVHKDLNINDKEKVITEKTIDKEFGLSLTKSSTESTRLEDIKDKSLEIRCPACFKTDKTNVVPVIKDEAYVWAFALAIHGGIFFWIPLVLKRMRTYQHHCGNCKHHIWTYDPNP</sequence>
<organism evidence="3 4">
    <name type="scientific">Clavelina lepadiformis</name>
    <name type="common">Light-bulb sea squirt</name>
    <name type="synonym">Ascidia lepadiformis</name>
    <dbReference type="NCBI Taxonomy" id="159417"/>
    <lineage>
        <taxon>Eukaryota</taxon>
        <taxon>Metazoa</taxon>
        <taxon>Chordata</taxon>
        <taxon>Tunicata</taxon>
        <taxon>Ascidiacea</taxon>
        <taxon>Aplousobranchia</taxon>
        <taxon>Clavelinidae</taxon>
        <taxon>Clavelina</taxon>
    </lineage>
</organism>
<keyword evidence="4" id="KW-1185">Reference proteome</keyword>
<accession>A0ABP0GG04</accession>
<name>A0ABP0GG04_CLALP</name>
<feature type="domain" description="LITAF" evidence="2">
    <location>
        <begin position="33"/>
        <end position="116"/>
    </location>
</feature>
<protein>
    <recommendedName>
        <fullName evidence="2">LITAF domain-containing protein</fullName>
    </recommendedName>
</protein>
<evidence type="ECO:0000259" key="2">
    <source>
        <dbReference type="PROSITE" id="PS51837"/>
    </source>
</evidence>